<dbReference type="EMBL" id="JAHRIQ010041497">
    <property type="protein sequence ID" value="MEQ2234832.1"/>
    <property type="molecule type" value="Genomic_DNA"/>
</dbReference>
<keyword evidence="2" id="KW-1185">Reference proteome</keyword>
<sequence>MSPEHLVLQPKVTEIHIDIPRTNPLIPLFQQASVQEVRPLQEHTHHLTLGGFSLLLLGRLAKAVNGGLQVYLKSHELA</sequence>
<gene>
    <name evidence="1" type="ORF">ILYODFUR_035420</name>
</gene>
<name>A0ABV0TTQ0_9TELE</name>
<evidence type="ECO:0000313" key="2">
    <source>
        <dbReference type="Proteomes" id="UP001482620"/>
    </source>
</evidence>
<dbReference type="Proteomes" id="UP001482620">
    <property type="component" value="Unassembled WGS sequence"/>
</dbReference>
<protein>
    <submittedName>
        <fullName evidence="1">Uncharacterized protein</fullName>
    </submittedName>
</protein>
<proteinExistence type="predicted"/>
<organism evidence="1 2">
    <name type="scientific">Ilyodon furcidens</name>
    <name type="common">goldbreast splitfin</name>
    <dbReference type="NCBI Taxonomy" id="33524"/>
    <lineage>
        <taxon>Eukaryota</taxon>
        <taxon>Metazoa</taxon>
        <taxon>Chordata</taxon>
        <taxon>Craniata</taxon>
        <taxon>Vertebrata</taxon>
        <taxon>Euteleostomi</taxon>
        <taxon>Actinopterygii</taxon>
        <taxon>Neopterygii</taxon>
        <taxon>Teleostei</taxon>
        <taxon>Neoteleostei</taxon>
        <taxon>Acanthomorphata</taxon>
        <taxon>Ovalentaria</taxon>
        <taxon>Atherinomorphae</taxon>
        <taxon>Cyprinodontiformes</taxon>
        <taxon>Goodeidae</taxon>
        <taxon>Ilyodon</taxon>
    </lineage>
</organism>
<reference evidence="1 2" key="1">
    <citation type="submission" date="2021-06" db="EMBL/GenBank/DDBJ databases">
        <authorList>
            <person name="Palmer J.M."/>
        </authorList>
    </citation>
    <scope>NUCLEOTIDE SEQUENCE [LARGE SCALE GENOMIC DNA]</scope>
    <source>
        <strain evidence="2">if_2019</strain>
        <tissue evidence="1">Muscle</tissue>
    </source>
</reference>
<accession>A0ABV0TTQ0</accession>
<evidence type="ECO:0000313" key="1">
    <source>
        <dbReference type="EMBL" id="MEQ2234832.1"/>
    </source>
</evidence>
<comment type="caution">
    <text evidence="1">The sequence shown here is derived from an EMBL/GenBank/DDBJ whole genome shotgun (WGS) entry which is preliminary data.</text>
</comment>